<evidence type="ECO:0000256" key="2">
    <source>
        <dbReference type="ARBA" id="ARBA00022801"/>
    </source>
</evidence>
<evidence type="ECO:0000259" key="4">
    <source>
        <dbReference type="SMART" id="SM00474"/>
    </source>
</evidence>
<dbReference type="SMART" id="SM00474">
    <property type="entry name" value="35EXOc"/>
    <property type="match status" value="1"/>
</dbReference>
<evidence type="ECO:0000313" key="5">
    <source>
        <dbReference type="EMBL" id="PTQ50435.1"/>
    </source>
</evidence>
<evidence type="ECO:0000256" key="3">
    <source>
        <dbReference type="SAM" id="MobiDB-lite"/>
    </source>
</evidence>
<keyword evidence="6" id="KW-1185">Reference proteome</keyword>
<dbReference type="AlphaFoldDB" id="A0A2R6XWH1"/>
<gene>
    <name evidence="5" type="ORF">MARPO_0001s0405</name>
</gene>
<dbReference type="OrthoDB" id="1920326at2759"/>
<dbReference type="InterPro" id="IPR036397">
    <property type="entry name" value="RNaseH_sf"/>
</dbReference>
<dbReference type="InterPro" id="IPR012337">
    <property type="entry name" value="RNaseH-like_sf"/>
</dbReference>
<keyword evidence="2" id="KW-0378">Hydrolase</keyword>
<dbReference type="InterPro" id="IPR051132">
    <property type="entry name" value="3-5_Exonuclease_domain"/>
</dbReference>
<reference evidence="6" key="1">
    <citation type="journal article" date="2017" name="Cell">
        <title>Insights into land plant evolution garnered from the Marchantia polymorpha genome.</title>
        <authorList>
            <person name="Bowman J.L."/>
            <person name="Kohchi T."/>
            <person name="Yamato K.T."/>
            <person name="Jenkins J."/>
            <person name="Shu S."/>
            <person name="Ishizaki K."/>
            <person name="Yamaoka S."/>
            <person name="Nishihama R."/>
            <person name="Nakamura Y."/>
            <person name="Berger F."/>
            <person name="Adam C."/>
            <person name="Aki S.S."/>
            <person name="Althoff F."/>
            <person name="Araki T."/>
            <person name="Arteaga-Vazquez M.A."/>
            <person name="Balasubrmanian S."/>
            <person name="Barry K."/>
            <person name="Bauer D."/>
            <person name="Boehm C.R."/>
            <person name="Briginshaw L."/>
            <person name="Caballero-Perez J."/>
            <person name="Catarino B."/>
            <person name="Chen F."/>
            <person name="Chiyoda S."/>
            <person name="Chovatia M."/>
            <person name="Davies K.M."/>
            <person name="Delmans M."/>
            <person name="Demura T."/>
            <person name="Dierschke T."/>
            <person name="Dolan L."/>
            <person name="Dorantes-Acosta A.E."/>
            <person name="Eklund D.M."/>
            <person name="Florent S.N."/>
            <person name="Flores-Sandoval E."/>
            <person name="Fujiyama A."/>
            <person name="Fukuzawa H."/>
            <person name="Galik B."/>
            <person name="Grimanelli D."/>
            <person name="Grimwood J."/>
            <person name="Grossniklaus U."/>
            <person name="Hamada T."/>
            <person name="Haseloff J."/>
            <person name="Hetherington A.J."/>
            <person name="Higo A."/>
            <person name="Hirakawa Y."/>
            <person name="Hundley H.N."/>
            <person name="Ikeda Y."/>
            <person name="Inoue K."/>
            <person name="Inoue S.I."/>
            <person name="Ishida S."/>
            <person name="Jia Q."/>
            <person name="Kakita M."/>
            <person name="Kanazawa T."/>
            <person name="Kawai Y."/>
            <person name="Kawashima T."/>
            <person name="Kennedy M."/>
            <person name="Kinose K."/>
            <person name="Kinoshita T."/>
            <person name="Kohara Y."/>
            <person name="Koide E."/>
            <person name="Komatsu K."/>
            <person name="Kopischke S."/>
            <person name="Kubo M."/>
            <person name="Kyozuka J."/>
            <person name="Lagercrantz U."/>
            <person name="Lin S.S."/>
            <person name="Lindquist E."/>
            <person name="Lipzen A.M."/>
            <person name="Lu C.W."/>
            <person name="De Luna E."/>
            <person name="Martienssen R.A."/>
            <person name="Minamino N."/>
            <person name="Mizutani M."/>
            <person name="Mizutani M."/>
            <person name="Mochizuki N."/>
            <person name="Monte I."/>
            <person name="Mosher R."/>
            <person name="Nagasaki H."/>
            <person name="Nakagami H."/>
            <person name="Naramoto S."/>
            <person name="Nishitani K."/>
            <person name="Ohtani M."/>
            <person name="Okamoto T."/>
            <person name="Okumura M."/>
            <person name="Phillips J."/>
            <person name="Pollak B."/>
            <person name="Reinders A."/>
            <person name="Rovekamp M."/>
            <person name="Sano R."/>
            <person name="Sawa S."/>
            <person name="Schmid M.W."/>
            <person name="Shirakawa M."/>
            <person name="Solano R."/>
            <person name="Spunde A."/>
            <person name="Suetsugu N."/>
            <person name="Sugano S."/>
            <person name="Sugiyama A."/>
            <person name="Sun R."/>
            <person name="Suzuki Y."/>
            <person name="Takenaka M."/>
            <person name="Takezawa D."/>
            <person name="Tomogane H."/>
            <person name="Tsuzuki M."/>
            <person name="Ueda T."/>
            <person name="Umeda M."/>
            <person name="Ward J.M."/>
            <person name="Watanabe Y."/>
            <person name="Yazaki K."/>
            <person name="Yokoyama R."/>
            <person name="Yoshitake Y."/>
            <person name="Yotsui I."/>
            <person name="Zachgo S."/>
            <person name="Schmutz J."/>
        </authorList>
    </citation>
    <scope>NUCLEOTIDE SEQUENCE [LARGE SCALE GENOMIC DNA]</scope>
    <source>
        <strain evidence="6">Tak-1</strain>
    </source>
</reference>
<evidence type="ECO:0000313" key="6">
    <source>
        <dbReference type="Proteomes" id="UP000244005"/>
    </source>
</evidence>
<dbReference type="SUPFAM" id="SSF53098">
    <property type="entry name" value="Ribonuclease H-like"/>
    <property type="match status" value="1"/>
</dbReference>
<dbReference type="Proteomes" id="UP000244005">
    <property type="component" value="Unassembled WGS sequence"/>
</dbReference>
<feature type="domain" description="3'-5' exonuclease" evidence="4">
    <location>
        <begin position="462"/>
        <end position="639"/>
    </location>
</feature>
<dbReference type="CDD" id="cd06141">
    <property type="entry name" value="WRN_exo"/>
    <property type="match status" value="1"/>
</dbReference>
<dbReference type="GO" id="GO:0003676">
    <property type="term" value="F:nucleic acid binding"/>
    <property type="evidence" value="ECO:0007669"/>
    <property type="project" value="InterPro"/>
</dbReference>
<feature type="region of interest" description="Disordered" evidence="3">
    <location>
        <begin position="82"/>
        <end position="103"/>
    </location>
</feature>
<dbReference type="OMA" id="GMCACRM"/>
<dbReference type="PANTHER" id="PTHR13620">
    <property type="entry name" value="3-5 EXONUCLEASE"/>
    <property type="match status" value="1"/>
</dbReference>
<dbReference type="PANTHER" id="PTHR13620:SF104">
    <property type="entry name" value="EXONUCLEASE 3'-5' DOMAIN-CONTAINING PROTEIN 2"/>
    <property type="match status" value="1"/>
</dbReference>
<dbReference type="GO" id="GO:0008408">
    <property type="term" value="F:3'-5' exonuclease activity"/>
    <property type="evidence" value="ECO:0000318"/>
    <property type="project" value="GO_Central"/>
</dbReference>
<feature type="region of interest" description="Disordered" evidence="3">
    <location>
        <begin position="1"/>
        <end position="24"/>
    </location>
</feature>
<feature type="compositionally biased region" description="Low complexity" evidence="3">
    <location>
        <begin position="352"/>
        <end position="363"/>
    </location>
</feature>
<organism evidence="5 6">
    <name type="scientific">Marchantia polymorpha</name>
    <name type="common">Common liverwort</name>
    <name type="synonym">Marchantia aquatica</name>
    <dbReference type="NCBI Taxonomy" id="3197"/>
    <lineage>
        <taxon>Eukaryota</taxon>
        <taxon>Viridiplantae</taxon>
        <taxon>Streptophyta</taxon>
        <taxon>Embryophyta</taxon>
        <taxon>Marchantiophyta</taxon>
        <taxon>Marchantiopsida</taxon>
        <taxon>Marchantiidae</taxon>
        <taxon>Marchantiales</taxon>
        <taxon>Marchantiaceae</taxon>
        <taxon>Marchantia</taxon>
    </lineage>
</organism>
<dbReference type="InterPro" id="IPR002562">
    <property type="entry name" value="3'-5'_exonuclease_dom"/>
</dbReference>
<evidence type="ECO:0000256" key="1">
    <source>
        <dbReference type="ARBA" id="ARBA00022722"/>
    </source>
</evidence>
<feature type="region of interest" description="Disordered" evidence="3">
    <location>
        <begin position="319"/>
        <end position="437"/>
    </location>
</feature>
<dbReference type="GO" id="GO:0006139">
    <property type="term" value="P:nucleobase-containing compound metabolic process"/>
    <property type="evidence" value="ECO:0007669"/>
    <property type="project" value="InterPro"/>
</dbReference>
<name>A0A2R6XWH1_MARPO</name>
<dbReference type="GO" id="GO:0005634">
    <property type="term" value="C:nucleus"/>
    <property type="evidence" value="ECO:0000318"/>
    <property type="project" value="GO_Central"/>
</dbReference>
<feature type="compositionally biased region" description="Polar residues" evidence="3">
    <location>
        <begin position="1"/>
        <end position="13"/>
    </location>
</feature>
<dbReference type="EMBL" id="KZ772673">
    <property type="protein sequence ID" value="PTQ50435.1"/>
    <property type="molecule type" value="Genomic_DNA"/>
</dbReference>
<dbReference type="Pfam" id="PF01612">
    <property type="entry name" value="DNA_pol_A_exo1"/>
    <property type="match status" value="1"/>
</dbReference>
<feature type="compositionally biased region" description="Basic and acidic residues" evidence="3">
    <location>
        <begin position="319"/>
        <end position="329"/>
    </location>
</feature>
<dbReference type="GO" id="GO:0005737">
    <property type="term" value="C:cytoplasm"/>
    <property type="evidence" value="ECO:0000318"/>
    <property type="project" value="GO_Central"/>
</dbReference>
<protein>
    <recommendedName>
        <fullName evidence="4">3'-5' exonuclease domain-containing protein</fullName>
    </recommendedName>
</protein>
<feature type="region of interest" description="Disordered" evidence="3">
    <location>
        <begin position="247"/>
        <end position="286"/>
    </location>
</feature>
<accession>A0A2R6XWH1</accession>
<sequence>MSSECDGVWQTSDAEPGSSDRGVREWDEILGLATLKLDAHAEGAQRPSAPGEEGCAAGAGAEAGADCGGMCACRMKQERELRQHDGRGKRQQPSRVPGPAQPLNQHATRLMESRGASAHNPEVNVGRRVSVQRLNFCRGRGRRAGKVRAVAVRGPLSLDEVGPAGMSSECDGVWQTSDAEPGSSDRGVREWDEILGLATLKLDAHAEGAQRPSAPGEEGCAAGAGAEAGADCGGMCACRMKQERELRQHDGRGKRQQPSRVPGPAQPSSQERSGRGRRAGKVRAVAVRDPLSLEEVGPAGMSSTCDGVSHCVAGLETSDAERARSDRGVRSGLATLKLDPHPEGAQRPSAPGEEGCAAGAEAGTWPEQADSGACRMKHERKLRHHDGGGKRHQPSRVPGPAQPSSQERSGWDEEIPPEPSSFLPRRREPPIESDYPSLDLAGDVDAGYYDQELSILGTPVVVRVAYTAKGVDDWIDACASSERVFGFDIEWRPNFHKGQDNLAALCQLSTANRCLIVQLLYLDFISDKLKALLLDPSKKLAGVGVKQDIRKLCDDYGLKCRGEVDLCTYAVKICNDPKLKGAGLAALCGSVLGIAYKKERKVTMSNWAVQGLSLGQIFYAATDAWIAYSLLTTLEARQQQHALEGQPRADTKSTAVGGKL</sequence>
<keyword evidence="1" id="KW-0540">Nuclease</keyword>
<feature type="compositionally biased region" description="Basic residues" evidence="3">
    <location>
        <begin position="375"/>
        <end position="394"/>
    </location>
</feature>
<dbReference type="Gene3D" id="3.30.420.10">
    <property type="entry name" value="Ribonuclease H-like superfamily/Ribonuclease H"/>
    <property type="match status" value="1"/>
</dbReference>
<proteinExistence type="predicted"/>